<accession>A0A316A260</accession>
<sequence>MKLAICTDVFADLSYTDMLDKVKSLGIDAVEMTAGGWGARKHCNTAELLEDESKLAEFKEELSKRKMRIATLNTSCNPLWPSDTGEEYKKSMYACADLAEKLEVKKIVAMAGLPAGNAADTTPNWITSTVSWPGFMAPAYEYQWKVTIEFWKEFSAYCKKKGIEQIAIEEFPGTMVWSVETMLKLREATDPIIGINLDPSHMMILGADPIAAARALKGCIFHVHGKDARIERGLADVNGILEPRPVTESADRVWNYVAVGCGKDLQWWKEFFSVLSMMGYDGDVSLEMEDLTMSVEAGVLTSIDALQQTISK</sequence>
<dbReference type="RefSeq" id="WP_109708910.1">
    <property type="nucleotide sequence ID" value="NZ_QGDS01000002.1"/>
</dbReference>
<dbReference type="Pfam" id="PF01261">
    <property type="entry name" value="AP_endonuc_2"/>
    <property type="match status" value="1"/>
</dbReference>
<evidence type="ECO:0000259" key="1">
    <source>
        <dbReference type="Pfam" id="PF01261"/>
    </source>
</evidence>
<dbReference type="OrthoDB" id="9779184at2"/>
<dbReference type="AlphaFoldDB" id="A0A316A260"/>
<gene>
    <name evidence="2" type="ORF">SAMN05216529_10299</name>
</gene>
<dbReference type="PANTHER" id="PTHR12110">
    <property type="entry name" value="HYDROXYPYRUVATE ISOMERASE"/>
    <property type="match status" value="1"/>
</dbReference>
<protein>
    <submittedName>
        <fullName evidence="2">Sugar phosphate isomerase/epimerase</fullName>
    </submittedName>
</protein>
<reference evidence="3" key="1">
    <citation type="submission" date="2017-07" db="EMBL/GenBank/DDBJ databases">
        <authorList>
            <person name="Varghese N."/>
            <person name="Submissions S."/>
        </authorList>
    </citation>
    <scope>NUCLEOTIDE SEQUENCE [LARGE SCALE GENOMIC DNA]</scope>
    <source>
        <strain evidence="3">NLAE-zl-C134</strain>
    </source>
</reference>
<dbReference type="PANTHER" id="PTHR12110:SF21">
    <property type="entry name" value="XYLOSE ISOMERASE-LIKE TIM BARREL DOMAIN-CONTAINING PROTEIN"/>
    <property type="match status" value="1"/>
</dbReference>
<name>A0A316A260_9FIRM</name>
<evidence type="ECO:0000313" key="2">
    <source>
        <dbReference type="EMBL" id="SUQ12884.1"/>
    </source>
</evidence>
<dbReference type="InterPro" id="IPR013022">
    <property type="entry name" value="Xyl_isomerase-like_TIM-brl"/>
</dbReference>
<dbReference type="SUPFAM" id="SSF51658">
    <property type="entry name" value="Xylose isomerase-like"/>
    <property type="match status" value="1"/>
</dbReference>
<dbReference type="EMBL" id="UHJJ01000002">
    <property type="protein sequence ID" value="SUQ12884.1"/>
    <property type="molecule type" value="Genomic_DNA"/>
</dbReference>
<dbReference type="Gene3D" id="3.20.20.150">
    <property type="entry name" value="Divalent-metal-dependent TIM barrel enzymes"/>
    <property type="match status" value="1"/>
</dbReference>
<evidence type="ECO:0000313" key="3">
    <source>
        <dbReference type="Proteomes" id="UP000254051"/>
    </source>
</evidence>
<organism evidence="2 3">
    <name type="scientific">Faecalicatena contorta</name>
    <dbReference type="NCBI Taxonomy" id="39482"/>
    <lineage>
        <taxon>Bacteria</taxon>
        <taxon>Bacillati</taxon>
        <taxon>Bacillota</taxon>
        <taxon>Clostridia</taxon>
        <taxon>Lachnospirales</taxon>
        <taxon>Lachnospiraceae</taxon>
        <taxon>Faecalicatena</taxon>
    </lineage>
</organism>
<feature type="domain" description="Xylose isomerase-like TIM barrel" evidence="1">
    <location>
        <begin position="19"/>
        <end position="307"/>
    </location>
</feature>
<dbReference type="Proteomes" id="UP000254051">
    <property type="component" value="Unassembled WGS sequence"/>
</dbReference>
<keyword evidence="3" id="KW-1185">Reference proteome</keyword>
<proteinExistence type="predicted"/>
<dbReference type="InterPro" id="IPR036237">
    <property type="entry name" value="Xyl_isomerase-like_sf"/>
</dbReference>
<dbReference type="GO" id="GO:0016853">
    <property type="term" value="F:isomerase activity"/>
    <property type="evidence" value="ECO:0007669"/>
    <property type="project" value="UniProtKB-KW"/>
</dbReference>
<dbReference type="InterPro" id="IPR050312">
    <property type="entry name" value="IolE/XylAMocC-like"/>
</dbReference>
<keyword evidence="2" id="KW-0413">Isomerase</keyword>